<comment type="caution">
    <text evidence="2">The sequence shown here is derived from an EMBL/GenBank/DDBJ whole genome shotgun (WGS) entry which is preliminary data.</text>
</comment>
<name>A0ABQ4I4N5_9ACTN</name>
<dbReference type="InterPro" id="IPR013216">
    <property type="entry name" value="Methyltransf_11"/>
</dbReference>
<evidence type="ECO:0000259" key="1">
    <source>
        <dbReference type="Pfam" id="PF08241"/>
    </source>
</evidence>
<evidence type="ECO:0000313" key="3">
    <source>
        <dbReference type="Proteomes" id="UP000647017"/>
    </source>
</evidence>
<dbReference type="CDD" id="cd02440">
    <property type="entry name" value="AdoMet_MTases"/>
    <property type="match status" value="1"/>
</dbReference>
<keyword evidence="3" id="KW-1185">Reference proteome</keyword>
<dbReference type="PANTHER" id="PTHR43591">
    <property type="entry name" value="METHYLTRANSFERASE"/>
    <property type="match status" value="1"/>
</dbReference>
<dbReference type="EMBL" id="BOOZ01000064">
    <property type="protein sequence ID" value="GIJ12840.1"/>
    <property type="molecule type" value="Genomic_DNA"/>
</dbReference>
<proteinExistence type="predicted"/>
<gene>
    <name evidence="2" type="ORF">Van01_60540</name>
</gene>
<protein>
    <recommendedName>
        <fullName evidence="1">Methyltransferase type 11 domain-containing protein</fullName>
    </recommendedName>
</protein>
<evidence type="ECO:0000313" key="2">
    <source>
        <dbReference type="EMBL" id="GIJ12840.1"/>
    </source>
</evidence>
<dbReference type="RefSeq" id="WP_204014869.1">
    <property type="nucleotide sequence ID" value="NZ_BOOZ01000064.1"/>
</dbReference>
<dbReference type="Gene3D" id="3.40.50.150">
    <property type="entry name" value="Vaccinia Virus protein VP39"/>
    <property type="match status" value="1"/>
</dbReference>
<dbReference type="PANTHER" id="PTHR43591:SF99">
    <property type="entry name" value="OS06G0646000 PROTEIN"/>
    <property type="match status" value="1"/>
</dbReference>
<accession>A0ABQ4I4N5</accession>
<organism evidence="2 3">
    <name type="scientific">Micromonospora andamanensis</name>
    <dbReference type="NCBI Taxonomy" id="1287068"/>
    <lineage>
        <taxon>Bacteria</taxon>
        <taxon>Bacillati</taxon>
        <taxon>Actinomycetota</taxon>
        <taxon>Actinomycetes</taxon>
        <taxon>Micromonosporales</taxon>
        <taxon>Micromonosporaceae</taxon>
        <taxon>Micromonospora</taxon>
    </lineage>
</organism>
<dbReference type="Pfam" id="PF08241">
    <property type="entry name" value="Methyltransf_11"/>
    <property type="match status" value="1"/>
</dbReference>
<feature type="domain" description="Methyltransferase type 11" evidence="1">
    <location>
        <begin position="59"/>
        <end position="154"/>
    </location>
</feature>
<dbReference type="InterPro" id="IPR029063">
    <property type="entry name" value="SAM-dependent_MTases_sf"/>
</dbReference>
<dbReference type="Proteomes" id="UP000647017">
    <property type="component" value="Unassembled WGS sequence"/>
</dbReference>
<dbReference type="SUPFAM" id="SSF53335">
    <property type="entry name" value="S-adenosyl-L-methionine-dependent methyltransferases"/>
    <property type="match status" value="1"/>
</dbReference>
<reference evidence="2 3" key="1">
    <citation type="submission" date="2021-01" db="EMBL/GenBank/DDBJ databases">
        <title>Whole genome shotgun sequence of Verrucosispora andamanensis NBRC 109075.</title>
        <authorList>
            <person name="Komaki H."/>
            <person name="Tamura T."/>
        </authorList>
    </citation>
    <scope>NUCLEOTIDE SEQUENCE [LARGE SCALE GENOMIC DNA]</scope>
    <source>
        <strain evidence="2 3">NBRC 109075</strain>
    </source>
</reference>
<sequence length="257" mass="28215">MSAADDHGRRNRRAWNRMADQYQEILAEMGAPGELTWGWWRHSEHQLDILGELTGRDVLDLGCGAAGWARRLADHGANVVGVDASARQLVHAAAAACAGRPAVALVNGDAERLPFADASFDVAVSNWGALSFCDPHVAVPEAARVLRPGGLLVVCTSSPIYWLCTPPDADQPGADLRRGYFDMHRSPGNTGTVRFQLPYGGWIQTFAAAGLTVEALIEPTPDPDTVIPKHLDQDTWRHWLANWPFDVIWKVRKPTRR</sequence>